<dbReference type="EMBL" id="BRXW01000581">
    <property type="protein sequence ID" value="GMH67847.1"/>
    <property type="molecule type" value="Genomic_DNA"/>
</dbReference>
<dbReference type="Proteomes" id="UP001165122">
    <property type="component" value="Unassembled WGS sequence"/>
</dbReference>
<organism evidence="1 2">
    <name type="scientific">Triparma laevis f. longispina</name>
    <dbReference type="NCBI Taxonomy" id="1714387"/>
    <lineage>
        <taxon>Eukaryota</taxon>
        <taxon>Sar</taxon>
        <taxon>Stramenopiles</taxon>
        <taxon>Ochrophyta</taxon>
        <taxon>Bolidophyceae</taxon>
        <taxon>Parmales</taxon>
        <taxon>Triparmaceae</taxon>
        <taxon>Triparma</taxon>
    </lineage>
</organism>
<protein>
    <submittedName>
        <fullName evidence="1">Uncharacterized protein</fullName>
    </submittedName>
</protein>
<keyword evidence="2" id="KW-1185">Reference proteome</keyword>
<sequence>MASTTFSLPSYSIERFYMLSTLELKSTLYLSGVNVHHEKLDIGCRPVIVYVLVRKGEGIEGVRERIEKLRERGGRKRCYAVVDYLDVGGEGGHEGSVERGREICEGLYGKLKGQIAGLTVGVSNDILVAPAMTVVLTCVEKEDDNEDRFVIVAERDDMVGESGADEETDAVAECEQTGIFLGEKFEDWFGGEEGGGRGEIGEVAEKTASMGADILIALLFVAVILGKFREDIMKWVFREP</sequence>
<gene>
    <name evidence="1" type="ORF">TrLO_g3021</name>
</gene>
<comment type="caution">
    <text evidence="1">The sequence shown here is derived from an EMBL/GenBank/DDBJ whole genome shotgun (WGS) entry which is preliminary data.</text>
</comment>
<dbReference type="AlphaFoldDB" id="A0A9W7E6I6"/>
<evidence type="ECO:0000313" key="1">
    <source>
        <dbReference type="EMBL" id="GMH67847.1"/>
    </source>
</evidence>
<accession>A0A9W7E6I6</accession>
<name>A0A9W7E6I6_9STRA</name>
<reference evidence="2" key="1">
    <citation type="journal article" date="2023" name="Commun. Biol.">
        <title>Genome analysis of Parmales, the sister group of diatoms, reveals the evolutionary specialization of diatoms from phago-mixotrophs to photoautotrophs.</title>
        <authorList>
            <person name="Ban H."/>
            <person name="Sato S."/>
            <person name="Yoshikawa S."/>
            <person name="Yamada K."/>
            <person name="Nakamura Y."/>
            <person name="Ichinomiya M."/>
            <person name="Sato N."/>
            <person name="Blanc-Mathieu R."/>
            <person name="Endo H."/>
            <person name="Kuwata A."/>
            <person name="Ogata H."/>
        </authorList>
    </citation>
    <scope>NUCLEOTIDE SEQUENCE [LARGE SCALE GENOMIC DNA]</scope>
    <source>
        <strain evidence="2">NIES 3700</strain>
    </source>
</reference>
<evidence type="ECO:0000313" key="2">
    <source>
        <dbReference type="Proteomes" id="UP001165122"/>
    </source>
</evidence>
<proteinExistence type="predicted"/>
<dbReference type="OrthoDB" id="10529290at2759"/>